<proteinExistence type="inferred from homology"/>
<dbReference type="AlphaFoldDB" id="A0A0V1PSE9"/>
<reference evidence="3 4" key="1">
    <citation type="submission" date="2015-11" db="EMBL/GenBank/DDBJ databases">
        <title>The genome of Debaryomyces fabryi.</title>
        <authorList>
            <person name="Tafer H."/>
            <person name="Lopandic K."/>
        </authorList>
    </citation>
    <scope>NUCLEOTIDE SEQUENCE [LARGE SCALE GENOMIC DNA]</scope>
    <source>
        <strain evidence="3 4">CBS 789</strain>
    </source>
</reference>
<feature type="signal peptide" evidence="2">
    <location>
        <begin position="1"/>
        <end position="20"/>
    </location>
</feature>
<dbReference type="GeneID" id="26842322"/>
<dbReference type="EMBL" id="LMYN01000192">
    <property type="protein sequence ID" value="KRZ98926.1"/>
    <property type="molecule type" value="Genomic_DNA"/>
</dbReference>
<keyword evidence="4" id="KW-1185">Reference proteome</keyword>
<comment type="similarity">
    <text evidence="1">Belongs to the SUN family.</text>
</comment>
<evidence type="ECO:0000256" key="2">
    <source>
        <dbReference type="SAM" id="SignalP"/>
    </source>
</evidence>
<comment type="caution">
    <text evidence="3">The sequence shown here is derived from an EMBL/GenBank/DDBJ whole genome shotgun (WGS) entry which is preliminary data.</text>
</comment>
<feature type="chain" id="PRO_5006884463" evidence="2">
    <location>
        <begin position="21"/>
        <end position="292"/>
    </location>
</feature>
<keyword evidence="2" id="KW-0732">Signal</keyword>
<organism evidence="3 4">
    <name type="scientific">Debaryomyces fabryi</name>
    <dbReference type="NCBI Taxonomy" id="58627"/>
    <lineage>
        <taxon>Eukaryota</taxon>
        <taxon>Fungi</taxon>
        <taxon>Dikarya</taxon>
        <taxon>Ascomycota</taxon>
        <taxon>Saccharomycotina</taxon>
        <taxon>Pichiomycetes</taxon>
        <taxon>Debaryomycetaceae</taxon>
        <taxon>Debaryomyces</taxon>
    </lineage>
</organism>
<dbReference type="InterPro" id="IPR053088">
    <property type="entry name" value="Beta-glucosidase/SUN-like"/>
</dbReference>
<evidence type="ECO:0000256" key="1">
    <source>
        <dbReference type="ARBA" id="ARBA00010579"/>
    </source>
</evidence>
<dbReference type="Pfam" id="PF03856">
    <property type="entry name" value="SUN"/>
    <property type="match status" value="1"/>
</dbReference>
<evidence type="ECO:0000313" key="3">
    <source>
        <dbReference type="EMBL" id="KRZ98926.1"/>
    </source>
</evidence>
<dbReference type="PANTHER" id="PTHR31654:SF0">
    <property type="entry name" value="SECRETED BETA-GLUCOSIDASE ADG3-RELATED"/>
    <property type="match status" value="1"/>
</dbReference>
<dbReference type="PANTHER" id="PTHR31654">
    <property type="entry name" value="SECRETED BETA-GLUCOSIDASE ADG3-RELATED"/>
    <property type="match status" value="1"/>
</dbReference>
<dbReference type="OrthoDB" id="5554151at2759"/>
<dbReference type="Proteomes" id="UP000054251">
    <property type="component" value="Unassembled WGS sequence"/>
</dbReference>
<sequence>MLFSNFAVYLSIALIPTISGAPLNKRGGNTCDFPSNKGLVSVTPKSSNGGWAMSPDQQCTAGNYCPYACPPGKLMAQWDKSATSYSYPESQNGGLKCNQDGTVSKPYSDKDYCVDGEGTVEVNNKASDNVAFCQTVLPGNEAMLIPTNVDGSGSQTLAVPGSDYWDGTAAHYYINPPGVSTDDGCVWGTKDKAQGNWAPYVAGANMDDSGKTYVKIGWNPKYIDDFSNKKPNFGIRVTCADGDCDGLDCEIDPSKTGYNGVEGSSSGKQEGASYCIVTAKNKSKAQIEVFTN</sequence>
<accession>A0A0V1PSE9</accession>
<protein>
    <submittedName>
        <fullName evidence="3">Uncharacterized protein</fullName>
    </submittedName>
</protein>
<name>A0A0V1PSE9_9ASCO</name>
<evidence type="ECO:0000313" key="4">
    <source>
        <dbReference type="Proteomes" id="UP000054251"/>
    </source>
</evidence>
<gene>
    <name evidence="3" type="ORF">AC631_05313</name>
</gene>
<dbReference type="RefSeq" id="XP_015465029.1">
    <property type="nucleotide sequence ID" value="XM_015614142.1"/>
</dbReference>
<dbReference type="InterPro" id="IPR005556">
    <property type="entry name" value="SUN"/>
</dbReference>